<dbReference type="SUPFAM" id="SSF52266">
    <property type="entry name" value="SGNH hydrolase"/>
    <property type="match status" value="1"/>
</dbReference>
<sequence length="246" mass="25817">MDRRTAVIYAGSVLVGACGGGGGGSATSDVTGAPPAPAPAPAPAPPAPAPAPPSGPPPVLSSNIACWGDSLTPFFALNLQTMVSNRTVFNGGVTGETSTQIAARQLTDNSMTNWITVLWYGANNPDQPATIKADLAASIAHLVPGNNRFLVLGVVNAATPEEIRGGAVYNTIVALNNELAQLYPDNYFDMRAWLVSRYNPNSAQDVADFQNDVVPSSLRFDHIHLRNEGSIVVAERVKQLLDAKGW</sequence>
<evidence type="ECO:0000313" key="3">
    <source>
        <dbReference type="Proteomes" id="UP000070433"/>
    </source>
</evidence>
<evidence type="ECO:0008006" key="4">
    <source>
        <dbReference type="Google" id="ProtNLM"/>
    </source>
</evidence>
<dbReference type="PROSITE" id="PS51257">
    <property type="entry name" value="PROKAR_LIPOPROTEIN"/>
    <property type="match status" value="1"/>
</dbReference>
<accession>A0A127JXF3</accession>
<gene>
    <name evidence="2" type="ORF">UC35_19320</name>
</gene>
<proteinExistence type="predicted"/>
<dbReference type="GO" id="GO:0016788">
    <property type="term" value="F:hydrolase activity, acting on ester bonds"/>
    <property type="evidence" value="ECO:0007669"/>
    <property type="project" value="UniProtKB-ARBA"/>
</dbReference>
<dbReference type="AlphaFoldDB" id="A0A127JXF3"/>
<dbReference type="RefSeq" id="WP_061502586.1">
    <property type="nucleotide sequence ID" value="NZ_CP010951.1"/>
</dbReference>
<name>A0A127JXF3_9BURK</name>
<dbReference type="Gene3D" id="3.40.50.1110">
    <property type="entry name" value="SGNH hydrolase"/>
    <property type="match status" value="1"/>
</dbReference>
<evidence type="ECO:0000256" key="1">
    <source>
        <dbReference type="SAM" id="MobiDB-lite"/>
    </source>
</evidence>
<keyword evidence="3" id="KW-1185">Reference proteome</keyword>
<dbReference type="Proteomes" id="UP000070433">
    <property type="component" value="Chromosome"/>
</dbReference>
<dbReference type="EMBL" id="CP010951">
    <property type="protein sequence ID" value="AMO24591.1"/>
    <property type="molecule type" value="Genomic_DNA"/>
</dbReference>
<feature type="compositionally biased region" description="Pro residues" evidence="1">
    <location>
        <begin position="34"/>
        <end position="57"/>
    </location>
</feature>
<organism evidence="2 3">
    <name type="scientific">Ramlibacter tataouinensis</name>
    <dbReference type="NCBI Taxonomy" id="94132"/>
    <lineage>
        <taxon>Bacteria</taxon>
        <taxon>Pseudomonadati</taxon>
        <taxon>Pseudomonadota</taxon>
        <taxon>Betaproteobacteria</taxon>
        <taxon>Burkholderiales</taxon>
        <taxon>Comamonadaceae</taxon>
        <taxon>Ramlibacter</taxon>
    </lineage>
</organism>
<reference evidence="2 3" key="1">
    <citation type="journal article" date="2014" name="Int. J. Syst. Evol. Microbiol.">
        <title>Ramlibacter solisilvae sp. nov., isolated from forest soil, and emended description of the genus Ramlibacter.</title>
        <authorList>
            <person name="Lee H.J."/>
            <person name="Lee S.H."/>
            <person name="Lee S.S."/>
            <person name="Lee J.S."/>
            <person name="Kim Y."/>
            <person name="Kim S.C."/>
            <person name="Jeon C.O."/>
        </authorList>
    </citation>
    <scope>NUCLEOTIDE SEQUENCE [LARGE SCALE GENOMIC DNA]</scope>
    <source>
        <strain evidence="2 3">5-10</strain>
    </source>
</reference>
<protein>
    <recommendedName>
        <fullName evidence="4">SGNH hydrolase-type esterase domain-containing protein</fullName>
    </recommendedName>
</protein>
<feature type="region of interest" description="Disordered" evidence="1">
    <location>
        <begin position="23"/>
        <end position="57"/>
    </location>
</feature>
<dbReference type="OrthoDB" id="8900424at2"/>
<dbReference type="InterPro" id="IPR036514">
    <property type="entry name" value="SGNH_hydro_sf"/>
</dbReference>
<dbReference type="CDD" id="cd00229">
    <property type="entry name" value="SGNH_hydrolase"/>
    <property type="match status" value="1"/>
</dbReference>
<evidence type="ECO:0000313" key="2">
    <source>
        <dbReference type="EMBL" id="AMO24591.1"/>
    </source>
</evidence>